<dbReference type="InterPro" id="IPR009075">
    <property type="entry name" value="AcylCo_DH/oxidase_C"/>
</dbReference>
<protein>
    <submittedName>
        <fullName evidence="4">Acyl-CoA dehydrogenase</fullName>
    </submittedName>
</protein>
<dbReference type="InterPro" id="IPR036250">
    <property type="entry name" value="AcylCo_DH-like_C"/>
</dbReference>
<evidence type="ECO:0000256" key="2">
    <source>
        <dbReference type="ARBA" id="ARBA00023002"/>
    </source>
</evidence>
<evidence type="ECO:0000313" key="5">
    <source>
        <dbReference type="Proteomes" id="UP001526430"/>
    </source>
</evidence>
<accession>A0ABT3NZ07</accession>
<name>A0ABT3NZ07_9PROT</name>
<dbReference type="PANTHER" id="PTHR48083">
    <property type="entry name" value="MEDIUM-CHAIN SPECIFIC ACYL-COA DEHYDROGENASE, MITOCHONDRIAL-RELATED"/>
    <property type="match status" value="1"/>
</dbReference>
<keyword evidence="1" id="KW-0285">Flavoprotein</keyword>
<keyword evidence="5" id="KW-1185">Reference proteome</keyword>
<dbReference type="Proteomes" id="UP001526430">
    <property type="component" value="Unassembled WGS sequence"/>
</dbReference>
<dbReference type="EMBL" id="JAPFQI010000016">
    <property type="protein sequence ID" value="MCW8087394.1"/>
    <property type="molecule type" value="Genomic_DNA"/>
</dbReference>
<dbReference type="PANTHER" id="PTHR48083:SF2">
    <property type="entry name" value="MEDIUM-CHAIN SPECIFIC ACYL-COA DEHYDROGENASE, MITOCHONDRIAL"/>
    <property type="match status" value="1"/>
</dbReference>
<organism evidence="4 5">
    <name type="scientific">Sabulicella glaciei</name>
    <dbReference type="NCBI Taxonomy" id="2984948"/>
    <lineage>
        <taxon>Bacteria</taxon>
        <taxon>Pseudomonadati</taxon>
        <taxon>Pseudomonadota</taxon>
        <taxon>Alphaproteobacteria</taxon>
        <taxon>Acetobacterales</taxon>
        <taxon>Acetobacteraceae</taxon>
        <taxon>Sabulicella</taxon>
    </lineage>
</organism>
<dbReference type="CDD" id="cd00567">
    <property type="entry name" value="ACAD"/>
    <property type="match status" value="1"/>
</dbReference>
<reference evidence="4 5" key="1">
    <citation type="submission" date="2022-10" db="EMBL/GenBank/DDBJ databases">
        <title>Roseococcus glaciei nov., sp. nov., isolated from glacier.</title>
        <authorList>
            <person name="Liu Q."/>
            <person name="Xin Y.-H."/>
        </authorList>
    </citation>
    <scope>NUCLEOTIDE SEQUENCE [LARGE SCALE GENOMIC DNA]</scope>
    <source>
        <strain evidence="4 5">MDT2-1-1</strain>
    </source>
</reference>
<comment type="caution">
    <text evidence="4">The sequence shown here is derived from an EMBL/GenBank/DDBJ whole genome shotgun (WGS) entry which is preliminary data.</text>
</comment>
<proteinExistence type="predicted"/>
<keyword evidence="2" id="KW-0560">Oxidoreductase</keyword>
<dbReference type="InterPro" id="IPR050741">
    <property type="entry name" value="Acyl-CoA_dehydrogenase"/>
</dbReference>
<dbReference type="Gene3D" id="1.20.140.10">
    <property type="entry name" value="Butyryl-CoA Dehydrogenase, subunit A, domain 3"/>
    <property type="match status" value="1"/>
</dbReference>
<dbReference type="SUPFAM" id="SSF47203">
    <property type="entry name" value="Acyl-CoA dehydrogenase C-terminal domain-like"/>
    <property type="match status" value="1"/>
</dbReference>
<evidence type="ECO:0000313" key="4">
    <source>
        <dbReference type="EMBL" id="MCW8087394.1"/>
    </source>
</evidence>
<evidence type="ECO:0000256" key="1">
    <source>
        <dbReference type="ARBA" id="ARBA00022630"/>
    </source>
</evidence>
<feature type="domain" description="Acyl-CoA dehydrogenase/oxidase C-terminal" evidence="3">
    <location>
        <begin position="11"/>
        <end position="140"/>
    </location>
</feature>
<dbReference type="Pfam" id="PF00441">
    <property type="entry name" value="Acyl-CoA_dh_1"/>
    <property type="match status" value="1"/>
</dbReference>
<evidence type="ECO:0000259" key="3">
    <source>
        <dbReference type="Pfam" id="PF00441"/>
    </source>
</evidence>
<gene>
    <name evidence="4" type="ORF">OF850_17335</name>
</gene>
<sequence>MTGCAPTTVQAEKSGMARASLDASIDYARQRVSFGKPIAGHQLVQQLIAEMAIELEAARLMVFRALSILGSGSRSNIKAAMAKAFATEAAVRISSKAIQVHGAFGISRGFPVERHFRSTRMLTIPDGTTQINNLIIGRILLGTSAF</sequence>
<dbReference type="RefSeq" id="WP_301591627.1">
    <property type="nucleotide sequence ID" value="NZ_JAPFQI010000016.1"/>
</dbReference>